<gene>
    <name evidence="16" type="ORF">URODEC1_LOCUS23690</name>
</gene>
<keyword evidence="5" id="KW-0547">Nucleotide-binding</keyword>
<dbReference type="InterPro" id="IPR003100">
    <property type="entry name" value="PAZ_dom"/>
</dbReference>
<evidence type="ECO:0000259" key="14">
    <source>
        <dbReference type="PROSITE" id="PS50142"/>
    </source>
</evidence>
<feature type="domain" description="PAZ" evidence="15">
    <location>
        <begin position="199"/>
        <end position="308"/>
    </location>
</feature>
<evidence type="ECO:0000256" key="1">
    <source>
        <dbReference type="ARBA" id="ARBA00001936"/>
    </source>
</evidence>
<protein>
    <submittedName>
        <fullName evidence="16">Uncharacterized protein</fullName>
    </submittedName>
</protein>
<evidence type="ECO:0000256" key="10">
    <source>
        <dbReference type="ARBA" id="ARBA00023211"/>
    </source>
</evidence>
<comment type="cofactor">
    <cofactor evidence="1">
        <name>Mn(2+)</name>
        <dbReference type="ChEBI" id="CHEBI:29035"/>
    </cofactor>
</comment>
<dbReference type="AlphaFoldDB" id="A0ABC8XI95"/>
<evidence type="ECO:0000256" key="8">
    <source>
        <dbReference type="ARBA" id="ARBA00022842"/>
    </source>
</evidence>
<evidence type="ECO:0000256" key="5">
    <source>
        <dbReference type="ARBA" id="ARBA00022741"/>
    </source>
</evidence>
<dbReference type="PROSITE" id="PS50142">
    <property type="entry name" value="RNASE_3_2"/>
    <property type="match status" value="1"/>
</dbReference>
<evidence type="ECO:0000256" key="9">
    <source>
        <dbReference type="ARBA" id="ARBA00022884"/>
    </source>
</evidence>
<evidence type="ECO:0000256" key="6">
    <source>
        <dbReference type="ARBA" id="ARBA00022759"/>
    </source>
</evidence>
<keyword evidence="4" id="KW-0479">Metal-binding</keyword>
<dbReference type="SMART" id="SM00535">
    <property type="entry name" value="RIBOc"/>
    <property type="match status" value="1"/>
</dbReference>
<dbReference type="PROSITE" id="PS00517">
    <property type="entry name" value="RNASE_3_1"/>
    <property type="match status" value="1"/>
</dbReference>
<dbReference type="CDD" id="cd00593">
    <property type="entry name" value="RIBOc"/>
    <property type="match status" value="1"/>
</dbReference>
<dbReference type="GO" id="GO:0016787">
    <property type="term" value="F:hydrolase activity"/>
    <property type="evidence" value="ECO:0007669"/>
    <property type="project" value="UniProtKB-KW"/>
</dbReference>
<dbReference type="GO" id="GO:0000166">
    <property type="term" value="F:nucleotide binding"/>
    <property type="evidence" value="ECO:0007669"/>
    <property type="project" value="UniProtKB-KW"/>
</dbReference>
<organism evidence="16 17">
    <name type="scientific">Urochloa decumbens</name>
    <dbReference type="NCBI Taxonomy" id="240449"/>
    <lineage>
        <taxon>Eukaryota</taxon>
        <taxon>Viridiplantae</taxon>
        <taxon>Streptophyta</taxon>
        <taxon>Embryophyta</taxon>
        <taxon>Tracheophyta</taxon>
        <taxon>Spermatophyta</taxon>
        <taxon>Magnoliopsida</taxon>
        <taxon>Liliopsida</taxon>
        <taxon>Poales</taxon>
        <taxon>Poaceae</taxon>
        <taxon>PACMAD clade</taxon>
        <taxon>Panicoideae</taxon>
        <taxon>Panicodae</taxon>
        <taxon>Paniceae</taxon>
        <taxon>Melinidinae</taxon>
        <taxon>Urochloa</taxon>
    </lineage>
</organism>
<dbReference type="Pfam" id="PF00035">
    <property type="entry name" value="dsrm"/>
    <property type="match status" value="1"/>
</dbReference>
<proteinExistence type="predicted"/>
<comment type="cofactor">
    <cofactor evidence="2">
        <name>Mg(2+)</name>
        <dbReference type="ChEBI" id="CHEBI:18420"/>
    </cofactor>
</comment>
<dbReference type="SUPFAM" id="SSF54768">
    <property type="entry name" value="dsRNA-binding domain-like"/>
    <property type="match status" value="1"/>
</dbReference>
<dbReference type="GO" id="GO:0003723">
    <property type="term" value="F:RNA binding"/>
    <property type="evidence" value="ECO:0007669"/>
    <property type="project" value="UniProtKB-UniRule"/>
</dbReference>
<dbReference type="Proteomes" id="UP001497457">
    <property type="component" value="Chromosome 14rd"/>
</dbReference>
<dbReference type="GO" id="GO:0004519">
    <property type="term" value="F:endonuclease activity"/>
    <property type="evidence" value="ECO:0007669"/>
    <property type="project" value="UniProtKB-KW"/>
</dbReference>
<evidence type="ECO:0000313" key="16">
    <source>
        <dbReference type="EMBL" id="CAL4926058.1"/>
    </source>
</evidence>
<evidence type="ECO:0000259" key="13">
    <source>
        <dbReference type="PROSITE" id="PS50137"/>
    </source>
</evidence>
<dbReference type="SMART" id="SM00358">
    <property type="entry name" value="DSRM"/>
    <property type="match status" value="1"/>
</dbReference>
<keyword evidence="9 11" id="KW-0694">RNA-binding</keyword>
<keyword evidence="17" id="KW-1185">Reference proteome</keyword>
<evidence type="ECO:0000259" key="15">
    <source>
        <dbReference type="PROSITE" id="PS50821"/>
    </source>
</evidence>
<dbReference type="Gene3D" id="3.30.160.20">
    <property type="match status" value="1"/>
</dbReference>
<dbReference type="InterPro" id="IPR036389">
    <property type="entry name" value="RNase_III_sf"/>
</dbReference>
<dbReference type="SUPFAM" id="SSF69065">
    <property type="entry name" value="RNase III domain-like"/>
    <property type="match status" value="2"/>
</dbReference>
<keyword evidence="3" id="KW-0540">Nuclease</keyword>
<dbReference type="PANTHER" id="PTHR14950:SF48">
    <property type="entry name" value="ENDORIBONUCLEASE DICER HOMOLOG 2"/>
    <property type="match status" value="1"/>
</dbReference>
<dbReference type="GO" id="GO:0046872">
    <property type="term" value="F:metal ion binding"/>
    <property type="evidence" value="ECO:0007669"/>
    <property type="project" value="UniProtKB-KW"/>
</dbReference>
<feature type="domain" description="RNase III" evidence="14">
    <location>
        <begin position="457"/>
        <end position="600"/>
    </location>
</feature>
<keyword evidence="8" id="KW-0460">Magnesium</keyword>
<dbReference type="CDD" id="cd00048">
    <property type="entry name" value="DSRM_SF"/>
    <property type="match status" value="1"/>
</dbReference>
<dbReference type="PANTHER" id="PTHR14950">
    <property type="entry name" value="DICER-RELATED"/>
    <property type="match status" value="1"/>
</dbReference>
<keyword evidence="6" id="KW-0255">Endonuclease</keyword>
<evidence type="ECO:0000256" key="4">
    <source>
        <dbReference type="ARBA" id="ARBA00022723"/>
    </source>
</evidence>
<dbReference type="Gene3D" id="1.10.1520.10">
    <property type="entry name" value="Ribonuclease III domain"/>
    <property type="match status" value="2"/>
</dbReference>
<name>A0ABC8XI95_9POAL</name>
<dbReference type="InterPro" id="IPR000999">
    <property type="entry name" value="RNase_III_dom"/>
</dbReference>
<keyword evidence="7" id="KW-0378">Hydrolase</keyword>
<keyword evidence="10" id="KW-0464">Manganese</keyword>
<dbReference type="PROSITE" id="PS50137">
    <property type="entry name" value="DS_RBD"/>
    <property type="match status" value="1"/>
</dbReference>
<dbReference type="PROSITE" id="PS50821">
    <property type="entry name" value="PAZ"/>
    <property type="match status" value="1"/>
</dbReference>
<evidence type="ECO:0000256" key="7">
    <source>
        <dbReference type="ARBA" id="ARBA00022801"/>
    </source>
</evidence>
<evidence type="ECO:0000256" key="11">
    <source>
        <dbReference type="PROSITE-ProRule" id="PRU00266"/>
    </source>
</evidence>
<evidence type="ECO:0000256" key="2">
    <source>
        <dbReference type="ARBA" id="ARBA00001946"/>
    </source>
</evidence>
<accession>A0ABC8XI95</accession>
<dbReference type="EMBL" id="OZ075124">
    <property type="protein sequence ID" value="CAL4926058.1"/>
    <property type="molecule type" value="Genomic_DNA"/>
</dbReference>
<reference evidence="16" key="1">
    <citation type="submission" date="2024-10" db="EMBL/GenBank/DDBJ databases">
        <authorList>
            <person name="Ryan C."/>
        </authorList>
    </citation>
    <scope>NUCLEOTIDE SEQUENCE [LARGE SCALE GENOMIC DNA]</scope>
</reference>
<feature type="region of interest" description="Disordered" evidence="12">
    <location>
        <begin position="15"/>
        <end position="38"/>
    </location>
</feature>
<dbReference type="FunFam" id="1.10.1520.10:FF:000004">
    <property type="entry name" value="Endoribonuclease dicer-like 1"/>
    <property type="match status" value="1"/>
</dbReference>
<evidence type="ECO:0000256" key="3">
    <source>
        <dbReference type="ARBA" id="ARBA00022722"/>
    </source>
</evidence>
<sequence length="699" mass="78053">MDGYASPSAAAAGVAGATRGGEAPFESEEGTGNADDTYQHEQPVYFPEELVDNWVSFSLRGLYYCYKISLGGCLNTTSPPADIILAVKCDMGPEFLRNSFTSGGVEVTIQYMRIIHLNQEQVIFARRFQSTILSLLIRNGHSEVRDAIRYFHELQVSVGVVYLLLPSVSGKIDWCSVKFATSSVYDATEKDMRHCHSCKDVDLLQTMDGPCCRCMLRNSVVYIPRDKRFYNITGFNDLNANDLLHFRDMSVVSSKRYGLCLTSESNPLLVASGLFTVQNFLHKCYEKGKELGSRNTVELRPELCRVVMAPVSTNTLCSFSFVPSIMHRIQCLLLSAKLKIQLGPRMQQFNITALKGYINGEEFNLNKWIIPGLGYDRCGNTKCFYVPKNNMYSLRAISIKSKRIADTVEALIGAYLSTSGEQAAFHFIKSLGMDVELHIEMQEERKIITKYEEIIDVRSLETMLGYVFNDRSLLIEALTHSSSNIAGPCYERLEFLGDAVLDHILTDYFYKLHYPGCTPALLTNLRKASVNNCCYAHAAVKAGLHKHILHSSSKQMINDLENSGRSFSGPSHGWEPGIGLPEDLADLIESIAGAIYLDSKHRKEVVWRSMRRLLEPLATPKTVELYPVSELKEICERRKYPEPSYSPTRDDGVGVTRVVAKVKAAGKVYYGTGEGRNKKVAKILAAKSLLQKLKAASVA</sequence>
<evidence type="ECO:0000313" key="17">
    <source>
        <dbReference type="Proteomes" id="UP001497457"/>
    </source>
</evidence>
<dbReference type="Pfam" id="PF00636">
    <property type="entry name" value="Ribonuclease_3"/>
    <property type="match status" value="1"/>
</dbReference>
<feature type="domain" description="DRBM" evidence="13">
    <location>
        <begin position="626"/>
        <end position="695"/>
    </location>
</feature>
<evidence type="ECO:0000256" key="12">
    <source>
        <dbReference type="SAM" id="MobiDB-lite"/>
    </source>
</evidence>
<dbReference type="InterPro" id="IPR014720">
    <property type="entry name" value="dsRBD_dom"/>
</dbReference>